<reference evidence="2" key="1">
    <citation type="submission" date="2022-10" db="EMBL/GenBank/DDBJ databases">
        <title>Whole-Genome Sequencing of Brachybacterium huguangmaarense BRM-3, Isolated from Betula schmidtii.</title>
        <authorList>
            <person name="Haam D."/>
        </authorList>
    </citation>
    <scope>NUCLEOTIDE SEQUENCE</scope>
    <source>
        <strain evidence="2">BRM-3</strain>
    </source>
</reference>
<evidence type="ECO:0000313" key="2">
    <source>
        <dbReference type="EMBL" id="UYG15957.1"/>
    </source>
</evidence>
<gene>
    <name evidence="2" type="ORF">BRM3_09960</name>
</gene>
<feature type="transmembrane region" description="Helical" evidence="1">
    <location>
        <begin position="75"/>
        <end position="97"/>
    </location>
</feature>
<sequence length="99" mass="10925">MFSRRFVKSFPALSQRFEIETELTIHSLTTRAPQIEMPVGFRSRPDGSLSKLSTIGDGRRIIVAICKLFAMEKPLTFWGVACLLALLAGLVCGVPVITD</sequence>
<dbReference type="EMBL" id="CP107020">
    <property type="protein sequence ID" value="UYG15957.1"/>
    <property type="molecule type" value="Genomic_DNA"/>
</dbReference>
<keyword evidence="1" id="KW-0812">Transmembrane</keyword>
<accession>A0ABY6FYH5</accession>
<dbReference type="Proteomes" id="UP001164305">
    <property type="component" value="Chromosome"/>
</dbReference>
<keyword evidence="1" id="KW-1133">Transmembrane helix</keyword>
<keyword evidence="3" id="KW-1185">Reference proteome</keyword>
<protein>
    <submittedName>
        <fullName evidence="2">Uncharacterized protein</fullName>
    </submittedName>
</protein>
<organism evidence="2 3">
    <name type="scientific">Brachybacterium huguangmaarense</name>
    <dbReference type="NCBI Taxonomy" id="1652028"/>
    <lineage>
        <taxon>Bacteria</taxon>
        <taxon>Bacillati</taxon>
        <taxon>Actinomycetota</taxon>
        <taxon>Actinomycetes</taxon>
        <taxon>Micrococcales</taxon>
        <taxon>Dermabacteraceae</taxon>
        <taxon>Brachybacterium</taxon>
    </lineage>
</organism>
<evidence type="ECO:0000256" key="1">
    <source>
        <dbReference type="SAM" id="Phobius"/>
    </source>
</evidence>
<proteinExistence type="predicted"/>
<dbReference type="RefSeq" id="WP_263593170.1">
    <property type="nucleotide sequence ID" value="NZ_CP107020.1"/>
</dbReference>
<name>A0ABY6FYH5_9MICO</name>
<keyword evidence="1" id="KW-0472">Membrane</keyword>
<evidence type="ECO:0000313" key="3">
    <source>
        <dbReference type="Proteomes" id="UP001164305"/>
    </source>
</evidence>